<reference evidence="2" key="1">
    <citation type="submission" date="2019-12" db="EMBL/GenBank/DDBJ databases">
        <title>Genome sequencing and annotation of Brassica cretica.</title>
        <authorList>
            <person name="Studholme D.J."/>
            <person name="Sarris P."/>
        </authorList>
    </citation>
    <scope>NUCLEOTIDE SEQUENCE</scope>
    <source>
        <strain evidence="2">PFS-109/04</strain>
        <tissue evidence="2">Leaf</tissue>
    </source>
</reference>
<dbReference type="EMBL" id="QGKX02000996">
    <property type="protein sequence ID" value="KAF3552994.1"/>
    <property type="molecule type" value="Genomic_DNA"/>
</dbReference>
<dbReference type="Proteomes" id="UP000712600">
    <property type="component" value="Unassembled WGS sequence"/>
</dbReference>
<gene>
    <name evidence="2" type="ORF">F2Q69_00015347</name>
</gene>
<organism evidence="2 3">
    <name type="scientific">Brassica cretica</name>
    <name type="common">Mustard</name>
    <dbReference type="NCBI Taxonomy" id="69181"/>
    <lineage>
        <taxon>Eukaryota</taxon>
        <taxon>Viridiplantae</taxon>
        <taxon>Streptophyta</taxon>
        <taxon>Embryophyta</taxon>
        <taxon>Tracheophyta</taxon>
        <taxon>Spermatophyta</taxon>
        <taxon>Magnoliopsida</taxon>
        <taxon>eudicotyledons</taxon>
        <taxon>Gunneridae</taxon>
        <taxon>Pentapetalae</taxon>
        <taxon>rosids</taxon>
        <taxon>malvids</taxon>
        <taxon>Brassicales</taxon>
        <taxon>Brassicaceae</taxon>
        <taxon>Brassiceae</taxon>
        <taxon>Brassica</taxon>
    </lineage>
</organism>
<sequence length="96" mass="10312">MDGDFDGEHSASNATRASGSKRRFGDHENGISGSKKCCTECVAVVSSISESLEEIKEELASCRALLAIRDLKAQLKPELEKPTDGDTVLEISLEKA</sequence>
<comment type="caution">
    <text evidence="2">The sequence shown here is derived from an EMBL/GenBank/DDBJ whole genome shotgun (WGS) entry which is preliminary data.</text>
</comment>
<evidence type="ECO:0000256" key="1">
    <source>
        <dbReference type="SAM" id="MobiDB-lite"/>
    </source>
</evidence>
<evidence type="ECO:0000313" key="3">
    <source>
        <dbReference type="Proteomes" id="UP000712600"/>
    </source>
</evidence>
<proteinExistence type="predicted"/>
<name>A0A8S9QJJ3_BRACR</name>
<accession>A0A8S9QJJ3</accession>
<dbReference type="AlphaFoldDB" id="A0A8S9QJJ3"/>
<feature type="region of interest" description="Disordered" evidence="1">
    <location>
        <begin position="1"/>
        <end position="34"/>
    </location>
</feature>
<protein>
    <submittedName>
        <fullName evidence="2">Uncharacterized protein</fullName>
    </submittedName>
</protein>
<evidence type="ECO:0000313" key="2">
    <source>
        <dbReference type="EMBL" id="KAF3552994.1"/>
    </source>
</evidence>